<dbReference type="CDD" id="cd03390">
    <property type="entry name" value="PAP2_containing_1_like"/>
    <property type="match status" value="1"/>
</dbReference>
<dbReference type="GO" id="GO:0006644">
    <property type="term" value="P:phospholipid metabolic process"/>
    <property type="evidence" value="ECO:0007669"/>
    <property type="project" value="InterPro"/>
</dbReference>
<feature type="domain" description="Phosphatidic acid phosphatase type 2/haloperoxidase" evidence="8">
    <location>
        <begin position="93"/>
        <end position="231"/>
    </location>
</feature>
<dbReference type="InterPro" id="IPR043216">
    <property type="entry name" value="PAP-like"/>
</dbReference>
<evidence type="ECO:0000256" key="4">
    <source>
        <dbReference type="ARBA" id="ARBA00022989"/>
    </source>
</evidence>
<evidence type="ECO:0000256" key="7">
    <source>
        <dbReference type="SAM" id="Phobius"/>
    </source>
</evidence>
<organism evidence="9 10">
    <name type="scientific">Trypanosoma theileri</name>
    <dbReference type="NCBI Taxonomy" id="67003"/>
    <lineage>
        <taxon>Eukaryota</taxon>
        <taxon>Discoba</taxon>
        <taxon>Euglenozoa</taxon>
        <taxon>Kinetoplastea</taxon>
        <taxon>Metakinetoplastina</taxon>
        <taxon>Trypanosomatida</taxon>
        <taxon>Trypanosomatidae</taxon>
        <taxon>Trypanosoma</taxon>
    </lineage>
</organism>
<evidence type="ECO:0000313" key="10">
    <source>
        <dbReference type="Proteomes" id="UP000192257"/>
    </source>
</evidence>
<evidence type="ECO:0000256" key="5">
    <source>
        <dbReference type="ARBA" id="ARBA00023136"/>
    </source>
</evidence>
<comment type="subcellular location">
    <subcellularLocation>
        <location evidence="1">Membrane</location>
        <topology evidence="1">Multi-pass membrane protein</topology>
    </subcellularLocation>
</comment>
<feature type="transmembrane region" description="Helical" evidence="7">
    <location>
        <begin position="216"/>
        <end position="236"/>
    </location>
</feature>
<dbReference type="VEuPathDB" id="TriTrypDB:TM35_000033840"/>
<dbReference type="AlphaFoldDB" id="A0A1X0P729"/>
<name>A0A1X0P729_9TRYP</name>
<feature type="region of interest" description="Disordered" evidence="6">
    <location>
        <begin position="246"/>
        <end position="274"/>
    </location>
</feature>
<evidence type="ECO:0000259" key="8">
    <source>
        <dbReference type="SMART" id="SM00014"/>
    </source>
</evidence>
<sequence length="286" mass="32347">MSIVWEWRILDYATCIVLGFVGWLVGSYVWPHCRQFSFDDSSIKYDRHEGETFPTYSVIIAIALILFVYVAGEYYTWRRHSRRILLRYLNAWVLAHAFSICLEFCIVNLSKLYAGRLRPDFLQRMADEGITIATIGGFTETQVCHAAREGRLSFPSGHSGTAFAGFVPLSLYLLGLTRALQGGAFYRAILAVLPLCFPIITAISRTRDNYHHFADIVAGSLIGSACGIFSVLLSFVPTRSGRWALREPESTNEERSNSPRCDTEEQERELVNTLSPNCRRETDLPV</sequence>
<evidence type="ECO:0000313" key="9">
    <source>
        <dbReference type="EMBL" id="ORC92631.1"/>
    </source>
</evidence>
<feature type="transmembrane region" description="Helical" evidence="7">
    <location>
        <begin position="184"/>
        <end position="204"/>
    </location>
</feature>
<dbReference type="GO" id="GO:0008195">
    <property type="term" value="F:phosphatidate phosphatase activity"/>
    <property type="evidence" value="ECO:0007669"/>
    <property type="project" value="TreeGrafter"/>
</dbReference>
<dbReference type="GeneID" id="39981931"/>
<keyword evidence="10" id="KW-1185">Reference proteome</keyword>
<dbReference type="SUPFAM" id="SSF48317">
    <property type="entry name" value="Acid phosphatase/Vanadium-dependent haloperoxidase"/>
    <property type="match status" value="1"/>
</dbReference>
<dbReference type="InterPro" id="IPR036938">
    <property type="entry name" value="PAP2/HPO_sf"/>
</dbReference>
<feature type="transmembrane region" description="Helical" evidence="7">
    <location>
        <begin position="160"/>
        <end position="177"/>
    </location>
</feature>
<dbReference type="RefSeq" id="XP_028886697.1">
    <property type="nucleotide sequence ID" value="XM_029022151.1"/>
</dbReference>
<dbReference type="OrthoDB" id="8907274at2759"/>
<dbReference type="Proteomes" id="UP000192257">
    <property type="component" value="Unassembled WGS sequence"/>
</dbReference>
<dbReference type="STRING" id="67003.A0A1X0P729"/>
<dbReference type="Gene3D" id="1.20.144.10">
    <property type="entry name" value="Phosphatidic acid phosphatase type 2/haloperoxidase"/>
    <property type="match status" value="1"/>
</dbReference>
<gene>
    <name evidence="9" type="ORF">TM35_000033840</name>
</gene>
<dbReference type="EMBL" id="NBCO01000003">
    <property type="protein sequence ID" value="ORC92631.1"/>
    <property type="molecule type" value="Genomic_DNA"/>
</dbReference>
<protein>
    <submittedName>
        <fullName evidence="9">Phosphatidic acid phosphatase</fullName>
    </submittedName>
</protein>
<dbReference type="PANTHER" id="PTHR10165:SF35">
    <property type="entry name" value="RE23632P"/>
    <property type="match status" value="1"/>
</dbReference>
<evidence type="ECO:0000256" key="6">
    <source>
        <dbReference type="SAM" id="MobiDB-lite"/>
    </source>
</evidence>
<reference evidence="9 10" key="1">
    <citation type="submission" date="2017-03" db="EMBL/GenBank/DDBJ databases">
        <title>An alternative strategy for trypanosome survival in the mammalian bloodstream revealed through genome and transcriptome analysis of the ubiquitous bovine parasite Trypanosoma (Megatrypanum) theileri.</title>
        <authorList>
            <person name="Kelly S."/>
            <person name="Ivens A."/>
            <person name="Mott A."/>
            <person name="O'Neill E."/>
            <person name="Emms D."/>
            <person name="Macleod O."/>
            <person name="Voorheis P."/>
            <person name="Matthews J."/>
            <person name="Matthews K."/>
            <person name="Carrington M."/>
        </authorList>
    </citation>
    <scope>NUCLEOTIDE SEQUENCE [LARGE SCALE GENOMIC DNA]</scope>
    <source>
        <strain evidence="9">Edinburgh</strain>
    </source>
</reference>
<feature type="transmembrane region" description="Helical" evidence="7">
    <location>
        <begin position="12"/>
        <end position="30"/>
    </location>
</feature>
<keyword evidence="4 7" id="KW-1133">Transmembrane helix</keyword>
<dbReference type="InterPro" id="IPR000326">
    <property type="entry name" value="PAP2/HPO"/>
</dbReference>
<keyword evidence="5 7" id="KW-0472">Membrane</keyword>
<dbReference type="Pfam" id="PF01569">
    <property type="entry name" value="PAP2"/>
    <property type="match status" value="1"/>
</dbReference>
<comment type="similarity">
    <text evidence="2">Belongs to the PA-phosphatase related phosphoesterase family.</text>
</comment>
<feature type="transmembrane region" description="Helical" evidence="7">
    <location>
        <begin position="56"/>
        <end position="77"/>
    </location>
</feature>
<dbReference type="GO" id="GO:0016020">
    <property type="term" value="C:membrane"/>
    <property type="evidence" value="ECO:0007669"/>
    <property type="project" value="UniProtKB-SubCell"/>
</dbReference>
<feature type="compositionally biased region" description="Basic and acidic residues" evidence="6">
    <location>
        <begin position="246"/>
        <end position="263"/>
    </location>
</feature>
<evidence type="ECO:0000256" key="3">
    <source>
        <dbReference type="ARBA" id="ARBA00022692"/>
    </source>
</evidence>
<dbReference type="SMART" id="SM00014">
    <property type="entry name" value="acidPPc"/>
    <property type="match status" value="1"/>
</dbReference>
<dbReference type="PANTHER" id="PTHR10165">
    <property type="entry name" value="LIPID PHOSPHATE PHOSPHATASE"/>
    <property type="match status" value="1"/>
</dbReference>
<evidence type="ECO:0000256" key="2">
    <source>
        <dbReference type="ARBA" id="ARBA00008816"/>
    </source>
</evidence>
<proteinExistence type="inferred from homology"/>
<evidence type="ECO:0000256" key="1">
    <source>
        <dbReference type="ARBA" id="ARBA00004141"/>
    </source>
</evidence>
<keyword evidence="3 7" id="KW-0812">Transmembrane</keyword>
<accession>A0A1X0P729</accession>
<feature type="transmembrane region" description="Helical" evidence="7">
    <location>
        <begin position="89"/>
        <end position="109"/>
    </location>
</feature>
<comment type="caution">
    <text evidence="9">The sequence shown here is derived from an EMBL/GenBank/DDBJ whole genome shotgun (WGS) entry which is preliminary data.</text>
</comment>
<dbReference type="GO" id="GO:0046839">
    <property type="term" value="P:phospholipid dephosphorylation"/>
    <property type="evidence" value="ECO:0007669"/>
    <property type="project" value="TreeGrafter"/>
</dbReference>